<keyword evidence="4" id="KW-1185">Reference proteome</keyword>
<feature type="signal peptide" evidence="2">
    <location>
        <begin position="1"/>
        <end position="20"/>
    </location>
</feature>
<gene>
    <name evidence="3" type="ORF">NP493_1720g00062</name>
</gene>
<comment type="caution">
    <text evidence="3">The sequence shown here is derived from an EMBL/GenBank/DDBJ whole genome shotgun (WGS) entry which is preliminary data.</text>
</comment>
<evidence type="ECO:0000256" key="2">
    <source>
        <dbReference type="SAM" id="SignalP"/>
    </source>
</evidence>
<dbReference type="PANTHER" id="PTHR24024">
    <property type="entry name" value="PULMONARY SURFACTANT-ASSOCIATED PROTEIN A"/>
    <property type="match status" value="1"/>
</dbReference>
<protein>
    <recommendedName>
        <fullName evidence="5">Short-chain collagen C4-like</fullName>
    </recommendedName>
</protein>
<keyword evidence="1" id="KW-0175">Coiled coil</keyword>
<keyword evidence="2" id="KW-0732">Signal</keyword>
<name>A0AAD9N8K5_RIDPI</name>
<dbReference type="InterPro" id="IPR051077">
    <property type="entry name" value="Ca-dependent_lectin"/>
</dbReference>
<dbReference type="GO" id="GO:0005615">
    <property type="term" value="C:extracellular space"/>
    <property type="evidence" value="ECO:0007669"/>
    <property type="project" value="TreeGrafter"/>
</dbReference>
<evidence type="ECO:0008006" key="5">
    <source>
        <dbReference type="Google" id="ProtNLM"/>
    </source>
</evidence>
<evidence type="ECO:0000313" key="4">
    <source>
        <dbReference type="Proteomes" id="UP001209878"/>
    </source>
</evidence>
<sequence length="304" mass="33243">MTRQIAQFVLLLAALCESAGQSTTGVDSRCVYTFNVPACECGQTPDSNTDVEVVKSLAVGLQAQIKLLVNEVRQLRDDNVKMKEDNVKMKEDNVKMKEQLAAVNPGGASENGRKAPSGGVVYVRWGRKTCPGNATLLYSGIAGGSYYTHKGGGANYECLPREPQWGEHTDGLKSGTYIYGAEYQMPPANSPFLKTNFAGNLLNNNVPCAVCHVTERHVKVMIPARKQCLDGWTREYGGYLTTSHYNTEYKKVFECMDEAPEVIEGAGGRQGGAWFYTVEADCGYTLPCPNYIEGWALTCVVCTK</sequence>
<evidence type="ECO:0000313" key="3">
    <source>
        <dbReference type="EMBL" id="KAK2159413.1"/>
    </source>
</evidence>
<dbReference type="AlphaFoldDB" id="A0AAD9N8K5"/>
<evidence type="ECO:0000256" key="1">
    <source>
        <dbReference type="SAM" id="Coils"/>
    </source>
</evidence>
<feature type="chain" id="PRO_5042087063" description="Short-chain collagen C4-like" evidence="2">
    <location>
        <begin position="21"/>
        <end position="304"/>
    </location>
</feature>
<dbReference type="PANTHER" id="PTHR24024:SF18">
    <property type="entry name" value="SHORT-CHAIN COLLAGEN C4-LIKE"/>
    <property type="match status" value="1"/>
</dbReference>
<reference evidence="3" key="1">
    <citation type="journal article" date="2023" name="Mol. Biol. Evol.">
        <title>Third-Generation Sequencing Reveals the Adaptive Role of the Epigenome in Three Deep-Sea Polychaetes.</title>
        <authorList>
            <person name="Perez M."/>
            <person name="Aroh O."/>
            <person name="Sun Y."/>
            <person name="Lan Y."/>
            <person name="Juniper S.K."/>
            <person name="Young C.R."/>
            <person name="Angers B."/>
            <person name="Qian P.Y."/>
        </authorList>
    </citation>
    <scope>NUCLEOTIDE SEQUENCE</scope>
    <source>
        <strain evidence="3">R07B-5</strain>
    </source>
</reference>
<dbReference type="Proteomes" id="UP001209878">
    <property type="component" value="Unassembled WGS sequence"/>
</dbReference>
<dbReference type="EMBL" id="JAODUO010001722">
    <property type="protein sequence ID" value="KAK2159413.1"/>
    <property type="molecule type" value="Genomic_DNA"/>
</dbReference>
<proteinExistence type="predicted"/>
<feature type="coiled-coil region" evidence="1">
    <location>
        <begin position="58"/>
        <end position="99"/>
    </location>
</feature>
<organism evidence="3 4">
    <name type="scientific">Ridgeia piscesae</name>
    <name type="common">Tubeworm</name>
    <dbReference type="NCBI Taxonomy" id="27915"/>
    <lineage>
        <taxon>Eukaryota</taxon>
        <taxon>Metazoa</taxon>
        <taxon>Spiralia</taxon>
        <taxon>Lophotrochozoa</taxon>
        <taxon>Annelida</taxon>
        <taxon>Polychaeta</taxon>
        <taxon>Sedentaria</taxon>
        <taxon>Canalipalpata</taxon>
        <taxon>Sabellida</taxon>
        <taxon>Siboglinidae</taxon>
        <taxon>Ridgeia</taxon>
    </lineage>
</organism>
<accession>A0AAD9N8K5</accession>